<evidence type="ECO:0000256" key="1">
    <source>
        <dbReference type="SAM" id="SignalP"/>
    </source>
</evidence>
<keyword evidence="2" id="KW-0449">Lipoprotein</keyword>
<evidence type="ECO:0000313" key="2">
    <source>
        <dbReference type="EMBL" id="AIR87893.1"/>
    </source>
</evidence>
<dbReference type="STRING" id="157783.LK03_00965"/>
<dbReference type="OrthoDB" id="6990457at2"/>
<feature type="signal peptide" evidence="1">
    <location>
        <begin position="1"/>
        <end position="22"/>
    </location>
</feature>
<dbReference type="AlphaFoldDB" id="A0A089Y7R0"/>
<keyword evidence="1" id="KW-0732">Signal</keyword>
<dbReference type="EMBL" id="CP009455">
    <property type="protein sequence ID" value="AIR87893.1"/>
    <property type="molecule type" value="Genomic_DNA"/>
</dbReference>
<dbReference type="KEGG" id="psw:LK03_00965"/>
<evidence type="ECO:0000313" key="3">
    <source>
        <dbReference type="Proteomes" id="UP000029493"/>
    </source>
</evidence>
<name>A0A089Y7R0_9PSED</name>
<dbReference type="PROSITE" id="PS51257">
    <property type="entry name" value="PROKAR_LIPOPROTEIN"/>
    <property type="match status" value="1"/>
</dbReference>
<reference evidence="2 3" key="1">
    <citation type="submission" date="2014-09" db="EMBL/GenBank/DDBJ databases">
        <authorList>
            <person name="Chan K.-G."/>
        </authorList>
    </citation>
    <scope>NUCLEOTIDE SEQUENCE [LARGE SCALE GENOMIC DNA]</scope>
    <source>
        <strain evidence="2 3">ND07</strain>
    </source>
</reference>
<proteinExistence type="predicted"/>
<feature type="chain" id="PRO_5001852040" evidence="1">
    <location>
        <begin position="23"/>
        <end position="181"/>
    </location>
</feature>
<dbReference type="RefSeq" id="WP_038410684.1">
    <property type="nucleotide sequence ID" value="NZ_CP009455.1"/>
</dbReference>
<protein>
    <submittedName>
        <fullName evidence="2">Lipoprotein</fullName>
    </submittedName>
</protein>
<sequence>MNPWRALLALSFLLLGGCLVTFDEPLPGADSAPKGLLGQWRSQDAWGESLTLNISQDKAGAYTATTQAQGRAAQRHRFTVVQRGNRWYLSAPVPAAFGSGFTVAGFDLVGQRELVIYSLDVEQIRQAVAAGELKGHALEAVADDGPGMRIDSPIAQVQAYLDDSANTDLFVEAARFQRTGQ</sequence>
<accession>A0A089Y7R0</accession>
<gene>
    <name evidence="2" type="ORF">LK03_00965</name>
</gene>
<dbReference type="Proteomes" id="UP000029493">
    <property type="component" value="Chromosome"/>
</dbReference>
<keyword evidence="3" id="KW-1185">Reference proteome</keyword>
<organism evidence="2 3">
    <name type="scientific">Pseudomonas cremoricolorata</name>
    <dbReference type="NCBI Taxonomy" id="157783"/>
    <lineage>
        <taxon>Bacteria</taxon>
        <taxon>Pseudomonadati</taxon>
        <taxon>Pseudomonadota</taxon>
        <taxon>Gammaproteobacteria</taxon>
        <taxon>Pseudomonadales</taxon>
        <taxon>Pseudomonadaceae</taxon>
        <taxon>Pseudomonas</taxon>
    </lineage>
</organism>